<feature type="domain" description="Sulfatase N-terminal" evidence="2">
    <location>
        <begin position="28"/>
        <end position="223"/>
    </location>
</feature>
<dbReference type="Proteomes" id="UP000295703">
    <property type="component" value="Unassembled WGS sequence"/>
</dbReference>
<evidence type="ECO:0000313" key="3">
    <source>
        <dbReference type="EMBL" id="TDZ47662.1"/>
    </source>
</evidence>
<dbReference type="InterPro" id="IPR017850">
    <property type="entry name" value="Alkaline_phosphatase_core_sf"/>
</dbReference>
<comment type="caution">
    <text evidence="3">The sequence shown here is derived from an EMBL/GenBank/DDBJ whole genome shotgun (WGS) entry which is preliminary data.</text>
</comment>
<evidence type="ECO:0000256" key="1">
    <source>
        <dbReference type="ARBA" id="ARBA00008779"/>
    </source>
</evidence>
<dbReference type="InterPro" id="IPR050738">
    <property type="entry name" value="Sulfatase"/>
</dbReference>
<dbReference type="SUPFAM" id="SSF53649">
    <property type="entry name" value="Alkaline phosphatase-like"/>
    <property type="match status" value="1"/>
</dbReference>
<evidence type="ECO:0000259" key="2">
    <source>
        <dbReference type="Pfam" id="PF00884"/>
    </source>
</evidence>
<dbReference type="InterPro" id="IPR000917">
    <property type="entry name" value="Sulfatase_N"/>
</dbReference>
<name>A0A4R8QUP2_COLTR</name>
<gene>
    <name evidence="3" type="ORF">CTRI78_v008506</name>
</gene>
<dbReference type="EMBL" id="RYZW01000103">
    <property type="protein sequence ID" value="TDZ47662.1"/>
    <property type="molecule type" value="Genomic_DNA"/>
</dbReference>
<organism evidence="3 4">
    <name type="scientific">Colletotrichum trifolii</name>
    <dbReference type="NCBI Taxonomy" id="5466"/>
    <lineage>
        <taxon>Eukaryota</taxon>
        <taxon>Fungi</taxon>
        <taxon>Dikarya</taxon>
        <taxon>Ascomycota</taxon>
        <taxon>Pezizomycotina</taxon>
        <taxon>Sordariomycetes</taxon>
        <taxon>Hypocreomycetidae</taxon>
        <taxon>Glomerellales</taxon>
        <taxon>Glomerellaceae</taxon>
        <taxon>Colletotrichum</taxon>
        <taxon>Colletotrichum orbiculare species complex</taxon>
    </lineage>
</organism>
<dbReference type="Pfam" id="PF00884">
    <property type="entry name" value="Sulfatase"/>
    <property type="match status" value="1"/>
</dbReference>
<dbReference type="GO" id="GO:0004065">
    <property type="term" value="F:arylsulfatase activity"/>
    <property type="evidence" value="ECO:0007669"/>
    <property type="project" value="TreeGrafter"/>
</dbReference>
<keyword evidence="4" id="KW-1185">Reference proteome</keyword>
<sequence length="290" mass="32775">MLVTSRGQMLEHMRRFGDYFKDKPGHKGYLNWRVEALSEILQDVGYHTIMSGKWQAVESRTRQELHKFLPGSGNHHAYEPQLDDDEFKLPTDVPEDFYSTRYFTDRMITLLEERTDAEKEEPCFAYNPFTAPHWPLQAPREVVQRCDEIAWMAQNHEAWNSTAYAQPENTTDLERKESARKMKVFAALVELVDESIGRVIEHLTSNGELDNTFVLFMSDNGAEGAALEAIPMMGGETTFAGVVQKYDDNSLDNMADKASFAWCTLGERRDGAVQKIPSAGSPKAASAAPV</sequence>
<dbReference type="STRING" id="5466.A0A4R8QUP2"/>
<dbReference type="AlphaFoldDB" id="A0A4R8QUP2"/>
<dbReference type="PANTHER" id="PTHR42693">
    <property type="entry name" value="ARYLSULFATASE FAMILY MEMBER"/>
    <property type="match status" value="1"/>
</dbReference>
<protein>
    <submittedName>
        <fullName evidence="3">Putative sulfatase</fullName>
    </submittedName>
</protein>
<proteinExistence type="inferred from homology"/>
<reference evidence="3 4" key="1">
    <citation type="submission" date="2018-12" db="EMBL/GenBank/DDBJ databases">
        <title>Genome sequence and assembly of Colletotrichum trifolii.</title>
        <authorList>
            <person name="Gan P."/>
            <person name="Shirasu K."/>
        </authorList>
    </citation>
    <scope>NUCLEOTIDE SEQUENCE [LARGE SCALE GENOMIC DNA]</scope>
    <source>
        <strain evidence="3 4">543-2</strain>
    </source>
</reference>
<dbReference type="Gene3D" id="3.40.720.10">
    <property type="entry name" value="Alkaline Phosphatase, subunit A"/>
    <property type="match status" value="1"/>
</dbReference>
<evidence type="ECO:0000313" key="4">
    <source>
        <dbReference type="Proteomes" id="UP000295703"/>
    </source>
</evidence>
<accession>A0A4R8QUP2</accession>
<comment type="similarity">
    <text evidence="1">Belongs to the sulfatase family.</text>
</comment>
<dbReference type="PANTHER" id="PTHR42693:SF33">
    <property type="entry name" value="ARYLSULFATASE"/>
    <property type="match status" value="1"/>
</dbReference>